<name>A0A4V6AM96_COLLU</name>
<evidence type="ECO:0000313" key="2">
    <source>
        <dbReference type="EMBL" id="TKS67732.1"/>
    </source>
</evidence>
<evidence type="ECO:0000256" key="1">
    <source>
        <dbReference type="SAM" id="MobiDB-lite"/>
    </source>
</evidence>
<gene>
    <name evidence="2" type="ORF">D9C73_000944</name>
</gene>
<dbReference type="AlphaFoldDB" id="A0A4V6AM96"/>
<evidence type="ECO:0000313" key="3">
    <source>
        <dbReference type="Proteomes" id="UP000298787"/>
    </source>
</evidence>
<feature type="region of interest" description="Disordered" evidence="1">
    <location>
        <begin position="1"/>
        <end position="90"/>
    </location>
</feature>
<feature type="compositionally biased region" description="Polar residues" evidence="1">
    <location>
        <begin position="75"/>
        <end position="88"/>
    </location>
</feature>
<proteinExistence type="predicted"/>
<keyword evidence="3" id="KW-1185">Reference proteome</keyword>
<accession>A0A4V6AM96</accession>
<protein>
    <submittedName>
        <fullName evidence="2">Uncharacterized protein</fullName>
    </submittedName>
</protein>
<dbReference type="EMBL" id="CM014079">
    <property type="protein sequence ID" value="TKS67732.1"/>
    <property type="molecule type" value="Genomic_DNA"/>
</dbReference>
<sequence length="111" mass="12712">MKPKSEYMAMKPESDYVVMKPQHAKIPPSEEFERHGTSRTWTESDASSQPSKGGSSHVKTKPIKRSHAEEDQESDASSQPSKGGSSLVKTKPRHCWFQDVHYSYNYWYFSV</sequence>
<dbReference type="Proteomes" id="UP000298787">
    <property type="component" value="Chromosome 2"/>
</dbReference>
<feature type="compositionally biased region" description="Polar residues" evidence="1">
    <location>
        <begin position="38"/>
        <end position="54"/>
    </location>
</feature>
<reference evidence="2 3" key="1">
    <citation type="submission" date="2019-01" db="EMBL/GenBank/DDBJ databases">
        <title>Genome Assembly of Collichthys lucidus.</title>
        <authorList>
            <person name="Cai M."/>
            <person name="Xiao S."/>
        </authorList>
    </citation>
    <scope>NUCLEOTIDE SEQUENCE [LARGE SCALE GENOMIC DNA]</scope>
    <source>
        <strain evidence="2">JT15FE1705JMU</strain>
        <tissue evidence="2">Muscle</tissue>
    </source>
</reference>
<organism evidence="2 3">
    <name type="scientific">Collichthys lucidus</name>
    <name type="common">Big head croaker</name>
    <name type="synonym">Sciaena lucida</name>
    <dbReference type="NCBI Taxonomy" id="240159"/>
    <lineage>
        <taxon>Eukaryota</taxon>
        <taxon>Metazoa</taxon>
        <taxon>Chordata</taxon>
        <taxon>Craniata</taxon>
        <taxon>Vertebrata</taxon>
        <taxon>Euteleostomi</taxon>
        <taxon>Actinopterygii</taxon>
        <taxon>Neopterygii</taxon>
        <taxon>Teleostei</taxon>
        <taxon>Neoteleostei</taxon>
        <taxon>Acanthomorphata</taxon>
        <taxon>Eupercaria</taxon>
        <taxon>Sciaenidae</taxon>
        <taxon>Collichthys</taxon>
    </lineage>
</organism>